<keyword evidence="2" id="KW-1185">Reference proteome</keyword>
<reference evidence="1 2" key="1">
    <citation type="submission" date="2019-03" db="EMBL/GenBank/DDBJ databases">
        <title>First draft genome of Liparis tanakae, snailfish: a comprehensive survey of snailfish specific genes.</title>
        <authorList>
            <person name="Kim W."/>
            <person name="Song I."/>
            <person name="Jeong J.-H."/>
            <person name="Kim D."/>
            <person name="Kim S."/>
            <person name="Ryu S."/>
            <person name="Song J.Y."/>
            <person name="Lee S.K."/>
        </authorList>
    </citation>
    <scope>NUCLEOTIDE SEQUENCE [LARGE SCALE GENOMIC DNA]</scope>
    <source>
        <tissue evidence="1">Muscle</tissue>
    </source>
</reference>
<dbReference type="AlphaFoldDB" id="A0A4Z2HIN5"/>
<proteinExistence type="predicted"/>
<dbReference type="Proteomes" id="UP000314294">
    <property type="component" value="Unassembled WGS sequence"/>
</dbReference>
<protein>
    <submittedName>
        <fullName evidence="1">Uncharacterized protein</fullName>
    </submittedName>
</protein>
<organism evidence="1 2">
    <name type="scientific">Liparis tanakae</name>
    <name type="common">Tanaka's snailfish</name>
    <dbReference type="NCBI Taxonomy" id="230148"/>
    <lineage>
        <taxon>Eukaryota</taxon>
        <taxon>Metazoa</taxon>
        <taxon>Chordata</taxon>
        <taxon>Craniata</taxon>
        <taxon>Vertebrata</taxon>
        <taxon>Euteleostomi</taxon>
        <taxon>Actinopterygii</taxon>
        <taxon>Neopterygii</taxon>
        <taxon>Teleostei</taxon>
        <taxon>Neoteleostei</taxon>
        <taxon>Acanthomorphata</taxon>
        <taxon>Eupercaria</taxon>
        <taxon>Perciformes</taxon>
        <taxon>Cottioidei</taxon>
        <taxon>Cottales</taxon>
        <taxon>Liparidae</taxon>
        <taxon>Liparis</taxon>
    </lineage>
</organism>
<name>A0A4Z2HIN5_9TELE</name>
<comment type="caution">
    <text evidence="1">The sequence shown here is derived from an EMBL/GenBank/DDBJ whole genome shotgun (WGS) entry which is preliminary data.</text>
</comment>
<sequence>MQQLPSLVASDGLFDVSVTGVITTFNGGFVGVDYCTVCQSRCSVTHLLGDLVRVEDARDGHLDLVFLFLGLSKRRLPLLQKQVGGVLAGKLLKRQQERTRR</sequence>
<evidence type="ECO:0000313" key="2">
    <source>
        <dbReference type="Proteomes" id="UP000314294"/>
    </source>
</evidence>
<dbReference type="EMBL" id="SRLO01000235">
    <property type="protein sequence ID" value="TNN65400.1"/>
    <property type="molecule type" value="Genomic_DNA"/>
</dbReference>
<gene>
    <name evidence="1" type="ORF">EYF80_024340</name>
</gene>
<accession>A0A4Z2HIN5</accession>
<evidence type="ECO:0000313" key="1">
    <source>
        <dbReference type="EMBL" id="TNN65400.1"/>
    </source>
</evidence>